<comment type="caution">
    <text evidence="1">The sequence shown here is derived from an EMBL/GenBank/DDBJ whole genome shotgun (WGS) entry which is preliminary data.</text>
</comment>
<name>A0ABD1W070_9LAMI</name>
<proteinExistence type="predicted"/>
<organism evidence="1 2">
    <name type="scientific">Abeliophyllum distichum</name>
    <dbReference type="NCBI Taxonomy" id="126358"/>
    <lineage>
        <taxon>Eukaryota</taxon>
        <taxon>Viridiplantae</taxon>
        <taxon>Streptophyta</taxon>
        <taxon>Embryophyta</taxon>
        <taxon>Tracheophyta</taxon>
        <taxon>Spermatophyta</taxon>
        <taxon>Magnoliopsida</taxon>
        <taxon>eudicotyledons</taxon>
        <taxon>Gunneridae</taxon>
        <taxon>Pentapetalae</taxon>
        <taxon>asterids</taxon>
        <taxon>lamiids</taxon>
        <taxon>Lamiales</taxon>
        <taxon>Oleaceae</taxon>
        <taxon>Forsythieae</taxon>
        <taxon>Abeliophyllum</taxon>
    </lineage>
</organism>
<keyword evidence="2" id="KW-1185">Reference proteome</keyword>
<sequence length="111" mass="12513">MAPNIGAGFIRRGCRTRKFQNILPQTHIAHDRDNLREDEIIDESVHQPPEYLRQRNMVEDHSIIVERIAAAVVVLAMCSTDRDFGIEQATKLEAKVFTGTTDPAIVEALDD</sequence>
<dbReference type="AlphaFoldDB" id="A0ABD1W070"/>
<evidence type="ECO:0000313" key="1">
    <source>
        <dbReference type="EMBL" id="KAL2543054.1"/>
    </source>
</evidence>
<protein>
    <submittedName>
        <fullName evidence="1">Uncharacterized protein</fullName>
    </submittedName>
</protein>
<gene>
    <name evidence="1" type="ORF">Adt_04032</name>
</gene>
<accession>A0ABD1W070</accession>
<dbReference type="Proteomes" id="UP001604336">
    <property type="component" value="Unassembled WGS sequence"/>
</dbReference>
<dbReference type="EMBL" id="JBFOLK010000001">
    <property type="protein sequence ID" value="KAL2543054.1"/>
    <property type="molecule type" value="Genomic_DNA"/>
</dbReference>
<reference evidence="2" key="1">
    <citation type="submission" date="2024-07" db="EMBL/GenBank/DDBJ databases">
        <title>Two chromosome-level genome assemblies of Korean endemic species Abeliophyllum distichum and Forsythia ovata (Oleaceae).</title>
        <authorList>
            <person name="Jang H."/>
        </authorList>
    </citation>
    <scope>NUCLEOTIDE SEQUENCE [LARGE SCALE GENOMIC DNA]</scope>
</reference>
<evidence type="ECO:0000313" key="2">
    <source>
        <dbReference type="Proteomes" id="UP001604336"/>
    </source>
</evidence>